<feature type="transmembrane region" description="Helical" evidence="2">
    <location>
        <begin position="147"/>
        <end position="170"/>
    </location>
</feature>
<keyword evidence="2" id="KW-0472">Membrane</keyword>
<dbReference type="Proteomes" id="UP001501231">
    <property type="component" value="Unassembled WGS sequence"/>
</dbReference>
<sequence length="416" mass="44274">MTRTVDRLTGMGNLRSAPITGTSHADQDFERALTGRLGRTPEPEARPCCTIFGMTNTPPTADRRISSQAGILIGSFGSLFLIFLCAVPWMWWRLAKALAVAEEDHPAPLNPWLVLGWAILAGGLTVGAGAVLCLPRFFRRFPGLGPLMVFSWVFVSLVSQGAFTGLHPALYDTMRDLDSWRSGDTRTDPAVLAARMDRLLVDVLSASPGAVVFARPAFAGKGRKGGRLGLRAGGAIVPVKGREPDTWQVLESWLAGRMTRLKAGAGGTAFKASEDIVVEIRMDDTRSLFSLTISTPKPTGRFTRPRTARDAATAAQVAGLARVLDPKNRPAVPEGVATLPCSAGKATVYSASDDLSEAVSSALLVRGGAALTTPDGRRGTLTHITDFGARVAVGTMDGLHVGVRQGEIVSVFQRCR</sequence>
<keyword evidence="4" id="KW-1185">Reference proteome</keyword>
<dbReference type="EMBL" id="BAAARW010000048">
    <property type="protein sequence ID" value="GAA2458053.1"/>
    <property type="molecule type" value="Genomic_DNA"/>
</dbReference>
<name>A0ABP5XKA0_9ACTN</name>
<reference evidence="4" key="1">
    <citation type="journal article" date="2019" name="Int. J. Syst. Evol. Microbiol.">
        <title>The Global Catalogue of Microorganisms (GCM) 10K type strain sequencing project: providing services to taxonomists for standard genome sequencing and annotation.</title>
        <authorList>
            <consortium name="The Broad Institute Genomics Platform"/>
            <consortium name="The Broad Institute Genome Sequencing Center for Infectious Disease"/>
            <person name="Wu L."/>
            <person name="Ma J."/>
        </authorList>
    </citation>
    <scope>NUCLEOTIDE SEQUENCE [LARGE SCALE GENOMIC DNA]</scope>
    <source>
        <strain evidence="4">JCM 3325</strain>
    </source>
</reference>
<proteinExistence type="predicted"/>
<feature type="region of interest" description="Disordered" evidence="1">
    <location>
        <begin position="1"/>
        <end position="23"/>
    </location>
</feature>
<accession>A0ABP5XKA0</accession>
<feature type="transmembrane region" description="Helical" evidence="2">
    <location>
        <begin position="112"/>
        <end position="135"/>
    </location>
</feature>
<comment type="caution">
    <text evidence="3">The sequence shown here is derived from an EMBL/GenBank/DDBJ whole genome shotgun (WGS) entry which is preliminary data.</text>
</comment>
<feature type="transmembrane region" description="Helical" evidence="2">
    <location>
        <begin position="71"/>
        <end position="92"/>
    </location>
</feature>
<evidence type="ECO:0000256" key="1">
    <source>
        <dbReference type="SAM" id="MobiDB-lite"/>
    </source>
</evidence>
<gene>
    <name evidence="3" type="ORF">GCM10010191_92290</name>
</gene>
<evidence type="ECO:0000313" key="3">
    <source>
        <dbReference type="EMBL" id="GAA2458053.1"/>
    </source>
</evidence>
<evidence type="ECO:0000256" key="2">
    <source>
        <dbReference type="SAM" id="Phobius"/>
    </source>
</evidence>
<keyword evidence="2" id="KW-1133">Transmembrane helix</keyword>
<keyword evidence="2" id="KW-0812">Transmembrane</keyword>
<organism evidence="3 4">
    <name type="scientific">Actinomadura vinacea</name>
    <dbReference type="NCBI Taxonomy" id="115336"/>
    <lineage>
        <taxon>Bacteria</taxon>
        <taxon>Bacillati</taxon>
        <taxon>Actinomycetota</taxon>
        <taxon>Actinomycetes</taxon>
        <taxon>Streptosporangiales</taxon>
        <taxon>Thermomonosporaceae</taxon>
        <taxon>Actinomadura</taxon>
    </lineage>
</organism>
<evidence type="ECO:0000313" key="4">
    <source>
        <dbReference type="Proteomes" id="UP001501231"/>
    </source>
</evidence>
<protein>
    <submittedName>
        <fullName evidence="3">Uncharacterized protein</fullName>
    </submittedName>
</protein>